<dbReference type="Pfam" id="PF07724">
    <property type="entry name" value="AAA_2"/>
    <property type="match status" value="1"/>
</dbReference>
<proteinExistence type="predicted"/>
<evidence type="ECO:0000313" key="5">
    <source>
        <dbReference type="EMBL" id="GAI00897.1"/>
    </source>
</evidence>
<protein>
    <recommendedName>
        <fullName evidence="4">AAA+ ATPase domain-containing protein</fullName>
    </recommendedName>
</protein>
<dbReference type="PROSITE" id="PS00871">
    <property type="entry name" value="CLPAB_2"/>
    <property type="match status" value="1"/>
</dbReference>
<accession>X1K1K9</accession>
<dbReference type="SUPFAM" id="SSF52540">
    <property type="entry name" value="P-loop containing nucleoside triphosphate hydrolases"/>
    <property type="match status" value="1"/>
</dbReference>
<dbReference type="SMART" id="SM00382">
    <property type="entry name" value="AAA"/>
    <property type="match status" value="1"/>
</dbReference>
<name>X1K1K9_9ZZZZ</name>
<dbReference type="InterPro" id="IPR001270">
    <property type="entry name" value="ClpA/B"/>
</dbReference>
<gene>
    <name evidence="5" type="ORF">S06H3_07871</name>
</gene>
<dbReference type="GO" id="GO:0005524">
    <property type="term" value="F:ATP binding"/>
    <property type="evidence" value="ECO:0007669"/>
    <property type="project" value="UniProtKB-KW"/>
</dbReference>
<keyword evidence="1" id="KW-0547">Nucleotide-binding</keyword>
<dbReference type="PANTHER" id="PTHR11638">
    <property type="entry name" value="ATP-DEPENDENT CLP PROTEASE"/>
    <property type="match status" value="1"/>
</dbReference>
<evidence type="ECO:0000256" key="3">
    <source>
        <dbReference type="ARBA" id="ARBA00023186"/>
    </source>
</evidence>
<dbReference type="Gene3D" id="3.40.50.300">
    <property type="entry name" value="P-loop containing nucleotide triphosphate hydrolases"/>
    <property type="match status" value="1"/>
</dbReference>
<dbReference type="EMBL" id="BARV01003245">
    <property type="protein sequence ID" value="GAI00897.1"/>
    <property type="molecule type" value="Genomic_DNA"/>
</dbReference>
<dbReference type="InterPro" id="IPR027417">
    <property type="entry name" value="P-loop_NTPase"/>
</dbReference>
<comment type="caution">
    <text evidence="5">The sequence shown here is derived from an EMBL/GenBank/DDBJ whole genome shotgun (WGS) entry which is preliminary data.</text>
</comment>
<dbReference type="GO" id="GO:0005737">
    <property type="term" value="C:cytoplasm"/>
    <property type="evidence" value="ECO:0007669"/>
    <property type="project" value="TreeGrafter"/>
</dbReference>
<keyword evidence="2" id="KW-0067">ATP-binding</keyword>
<sequence>MHRRIIGQDEAINTMAKAVRRARAGLKDTRRPIGAFIFLGPTGVGKTELVKALAEFMFGSEDALIRLDMSEFMERHTVARLVGAPPGYIGYEEGGQLTEAVRRKSYSCILLDEIEKAHYDVFNMLLQIFDDGHLTDAKGRRVDFRNSIIVMTSNIGAELIKRDMSIGFATHIDSKEKQQGEYKKMKEKVLGASNSGVKLIRSG</sequence>
<dbReference type="InterPro" id="IPR050130">
    <property type="entry name" value="ClpA_ClpB"/>
</dbReference>
<dbReference type="GO" id="GO:0034605">
    <property type="term" value="P:cellular response to heat"/>
    <property type="evidence" value="ECO:0007669"/>
    <property type="project" value="TreeGrafter"/>
</dbReference>
<evidence type="ECO:0000256" key="1">
    <source>
        <dbReference type="ARBA" id="ARBA00022741"/>
    </source>
</evidence>
<dbReference type="InterPro" id="IPR028299">
    <property type="entry name" value="ClpA/B_CS2"/>
</dbReference>
<dbReference type="GO" id="GO:0016887">
    <property type="term" value="F:ATP hydrolysis activity"/>
    <property type="evidence" value="ECO:0007669"/>
    <property type="project" value="InterPro"/>
</dbReference>
<dbReference type="AlphaFoldDB" id="X1K1K9"/>
<reference evidence="5" key="1">
    <citation type="journal article" date="2014" name="Front. Microbiol.">
        <title>High frequency of phylogenetically diverse reductive dehalogenase-homologous genes in deep subseafloor sedimentary metagenomes.</title>
        <authorList>
            <person name="Kawai M."/>
            <person name="Futagami T."/>
            <person name="Toyoda A."/>
            <person name="Takaki Y."/>
            <person name="Nishi S."/>
            <person name="Hori S."/>
            <person name="Arai W."/>
            <person name="Tsubouchi T."/>
            <person name="Morono Y."/>
            <person name="Uchiyama I."/>
            <person name="Ito T."/>
            <person name="Fujiyama A."/>
            <person name="Inagaki F."/>
            <person name="Takami H."/>
        </authorList>
    </citation>
    <scope>NUCLEOTIDE SEQUENCE</scope>
    <source>
        <strain evidence="5">Expedition CK06-06</strain>
    </source>
</reference>
<keyword evidence="3" id="KW-0143">Chaperone</keyword>
<dbReference type="FunFam" id="3.40.50.300:FF:000025">
    <property type="entry name" value="ATP-dependent Clp protease subunit"/>
    <property type="match status" value="1"/>
</dbReference>
<organism evidence="5">
    <name type="scientific">marine sediment metagenome</name>
    <dbReference type="NCBI Taxonomy" id="412755"/>
    <lineage>
        <taxon>unclassified sequences</taxon>
        <taxon>metagenomes</taxon>
        <taxon>ecological metagenomes</taxon>
    </lineage>
</organism>
<dbReference type="InterPro" id="IPR003593">
    <property type="entry name" value="AAA+_ATPase"/>
</dbReference>
<evidence type="ECO:0000256" key="2">
    <source>
        <dbReference type="ARBA" id="ARBA00022840"/>
    </source>
</evidence>
<dbReference type="PRINTS" id="PR00300">
    <property type="entry name" value="CLPPROTEASEA"/>
</dbReference>
<feature type="domain" description="AAA+ ATPase" evidence="4">
    <location>
        <begin position="32"/>
        <end position="177"/>
    </location>
</feature>
<evidence type="ECO:0000259" key="4">
    <source>
        <dbReference type="SMART" id="SM00382"/>
    </source>
</evidence>
<dbReference type="CDD" id="cd19499">
    <property type="entry name" value="RecA-like_ClpB_Hsp104-like"/>
    <property type="match status" value="1"/>
</dbReference>
<dbReference type="PANTHER" id="PTHR11638:SF18">
    <property type="entry name" value="HEAT SHOCK PROTEIN 104"/>
    <property type="match status" value="1"/>
</dbReference>
<dbReference type="InterPro" id="IPR003959">
    <property type="entry name" value="ATPase_AAA_core"/>
</dbReference>